<keyword evidence="1" id="KW-0472">Membrane</keyword>
<sequence>MLLVSLTLSSMASAWFILINHPLILSLAIITQTLALSVVMSLNCATSWFSYLLVMIYVTGMMVIFLYVSSLTPNKNYFTGKMKLLTKMLVLLPLMLVLLSLSTMSLSLTSLSETHTTLISMVTATLFNLPNMSMSVLLINYLLLALIVVVKVAVLSNSPLRLSK</sequence>
<keyword evidence="1" id="KW-1133">Transmembrane helix</keyword>
<dbReference type="AlphaFoldDB" id="A0A6C0X568"/>
<name>A0A6C0X568_9CRUS</name>
<feature type="transmembrane region" description="Helical" evidence="1">
    <location>
        <begin position="12"/>
        <end position="36"/>
    </location>
</feature>
<proteinExistence type="predicted"/>
<accession>A0A6C0X568</accession>
<evidence type="ECO:0000256" key="1">
    <source>
        <dbReference type="SAM" id="Phobius"/>
    </source>
</evidence>
<organism evidence="2">
    <name type="scientific">Crangonyx forbesi</name>
    <dbReference type="NCBI Taxonomy" id="111557"/>
    <lineage>
        <taxon>Eukaryota</taxon>
        <taxon>Metazoa</taxon>
        <taxon>Ecdysozoa</taxon>
        <taxon>Arthropoda</taxon>
        <taxon>Crustacea</taxon>
        <taxon>Multicrustacea</taxon>
        <taxon>Malacostraca</taxon>
        <taxon>Eumalacostraca</taxon>
        <taxon>Peracarida</taxon>
        <taxon>Amphipoda</taxon>
        <taxon>Senticaudata</taxon>
        <taxon>Gammarida</taxon>
        <taxon>Crangonyctidira</taxon>
        <taxon>Crangonyctoidea</taxon>
        <taxon>Crangonyctidae</taxon>
        <taxon>Crangonyx</taxon>
    </lineage>
</organism>
<dbReference type="EMBL" id="MN175623">
    <property type="protein sequence ID" value="QIC54439.1"/>
    <property type="molecule type" value="Genomic_DNA"/>
</dbReference>
<feature type="transmembrane region" description="Helical" evidence="1">
    <location>
        <begin position="132"/>
        <end position="154"/>
    </location>
</feature>
<feature type="transmembrane region" description="Helical" evidence="1">
    <location>
        <begin position="89"/>
        <end position="112"/>
    </location>
</feature>
<reference evidence="2" key="1">
    <citation type="submission" date="2019-07" db="EMBL/GenBank/DDBJ databases">
        <authorList>
            <person name="Benito J.B."/>
            <person name="Niemiller M.L."/>
        </authorList>
    </citation>
    <scope>NUCLEOTIDE SEQUENCE</scope>
</reference>
<protein>
    <submittedName>
        <fullName evidence="2">NADH dehydrogenase subunit 6</fullName>
    </submittedName>
</protein>
<keyword evidence="2" id="KW-0496">Mitochondrion</keyword>
<geneLocation type="mitochondrion" evidence="2"/>
<feature type="transmembrane region" description="Helical" evidence="1">
    <location>
        <begin position="48"/>
        <end position="68"/>
    </location>
</feature>
<gene>
    <name evidence="2" type="primary">ND6</name>
</gene>
<keyword evidence="1" id="KW-0812">Transmembrane</keyword>
<evidence type="ECO:0000313" key="2">
    <source>
        <dbReference type="EMBL" id="QIC54439.1"/>
    </source>
</evidence>